<keyword evidence="1" id="KW-0812">Transmembrane</keyword>
<name>A0A0F9C5H3_9ZZZZ</name>
<protein>
    <submittedName>
        <fullName evidence="2">Uncharacterized protein</fullName>
    </submittedName>
</protein>
<comment type="caution">
    <text evidence="2">The sequence shown here is derived from an EMBL/GenBank/DDBJ whole genome shotgun (WGS) entry which is preliminary data.</text>
</comment>
<accession>A0A0F9C5H3</accession>
<evidence type="ECO:0000256" key="1">
    <source>
        <dbReference type="SAM" id="Phobius"/>
    </source>
</evidence>
<dbReference type="EMBL" id="LAZR01045922">
    <property type="protein sequence ID" value="KKK97729.1"/>
    <property type="molecule type" value="Genomic_DNA"/>
</dbReference>
<keyword evidence="1" id="KW-0472">Membrane</keyword>
<gene>
    <name evidence="2" type="ORF">LCGC14_2649860</name>
</gene>
<organism evidence="2">
    <name type="scientific">marine sediment metagenome</name>
    <dbReference type="NCBI Taxonomy" id="412755"/>
    <lineage>
        <taxon>unclassified sequences</taxon>
        <taxon>metagenomes</taxon>
        <taxon>ecological metagenomes</taxon>
    </lineage>
</organism>
<keyword evidence="1" id="KW-1133">Transmembrane helix</keyword>
<reference evidence="2" key="1">
    <citation type="journal article" date="2015" name="Nature">
        <title>Complex archaea that bridge the gap between prokaryotes and eukaryotes.</title>
        <authorList>
            <person name="Spang A."/>
            <person name="Saw J.H."/>
            <person name="Jorgensen S.L."/>
            <person name="Zaremba-Niedzwiedzka K."/>
            <person name="Martijn J."/>
            <person name="Lind A.E."/>
            <person name="van Eijk R."/>
            <person name="Schleper C."/>
            <person name="Guy L."/>
            <person name="Ettema T.J."/>
        </authorList>
    </citation>
    <scope>NUCLEOTIDE SEQUENCE</scope>
</reference>
<proteinExistence type="predicted"/>
<evidence type="ECO:0000313" key="2">
    <source>
        <dbReference type="EMBL" id="KKK97729.1"/>
    </source>
</evidence>
<dbReference type="AlphaFoldDB" id="A0A0F9C5H3"/>
<feature type="transmembrane region" description="Helical" evidence="1">
    <location>
        <begin position="7"/>
        <end position="33"/>
    </location>
</feature>
<sequence>MKIFKKIPLIIAYAISGAMVGLGFIILIAWYLWKANLIFPVN</sequence>